<dbReference type="EMBL" id="BMLP01000006">
    <property type="protein sequence ID" value="GGO35791.1"/>
    <property type="molecule type" value="Genomic_DNA"/>
</dbReference>
<keyword evidence="2" id="KW-1185">Reference proteome</keyword>
<reference evidence="1 2" key="1">
    <citation type="journal article" date="2014" name="Int. J. Syst. Evol. Microbiol.">
        <title>Complete genome sequence of Corynebacterium casei LMG S-19264T (=DSM 44701T), isolated from a smear-ripened cheese.</title>
        <authorList>
            <consortium name="US DOE Joint Genome Institute (JGI-PGF)"/>
            <person name="Walter F."/>
            <person name="Albersmeier A."/>
            <person name="Kalinowski J."/>
            <person name="Ruckert C."/>
        </authorList>
    </citation>
    <scope>NUCLEOTIDE SEQUENCE [LARGE SCALE GENOMIC DNA]</scope>
    <source>
        <strain evidence="1 2">CGMCC 1.7029</strain>
    </source>
</reference>
<dbReference type="AlphaFoldDB" id="A0A918DDC5"/>
<sequence length="92" mass="9990">MSQTAKASLAIGLCLFLAACVGQQPEEPVEVIEATEQRVIVEGLMDKTLATPPERFLTVAQERCAKYNRSAELQSVTSVGTWGSRMIYACVP</sequence>
<name>A0A918DDC5_9RHOB</name>
<dbReference type="RefSeq" id="WP_146287272.1">
    <property type="nucleotide sequence ID" value="NZ_BMLP01000006.1"/>
</dbReference>
<dbReference type="PROSITE" id="PS51257">
    <property type="entry name" value="PROKAR_LIPOPROTEIN"/>
    <property type="match status" value="1"/>
</dbReference>
<gene>
    <name evidence="1" type="ORF">GCM10010991_28640</name>
</gene>
<evidence type="ECO:0000313" key="1">
    <source>
        <dbReference type="EMBL" id="GGO35791.1"/>
    </source>
</evidence>
<proteinExistence type="predicted"/>
<evidence type="ECO:0000313" key="2">
    <source>
        <dbReference type="Proteomes" id="UP000598196"/>
    </source>
</evidence>
<protein>
    <submittedName>
        <fullName evidence="1">Uncharacterized protein</fullName>
    </submittedName>
</protein>
<comment type="caution">
    <text evidence="1">The sequence shown here is derived from an EMBL/GenBank/DDBJ whole genome shotgun (WGS) entry which is preliminary data.</text>
</comment>
<dbReference type="Proteomes" id="UP000598196">
    <property type="component" value="Unassembled WGS sequence"/>
</dbReference>
<dbReference type="OrthoDB" id="7871221at2"/>
<organism evidence="1 2">
    <name type="scientific">Gemmobacter aquaticus</name>
    <dbReference type="NCBI Taxonomy" id="490185"/>
    <lineage>
        <taxon>Bacteria</taxon>
        <taxon>Pseudomonadati</taxon>
        <taxon>Pseudomonadota</taxon>
        <taxon>Alphaproteobacteria</taxon>
        <taxon>Rhodobacterales</taxon>
        <taxon>Paracoccaceae</taxon>
        <taxon>Gemmobacter</taxon>
    </lineage>
</organism>
<accession>A0A918DDC5</accession>